<keyword evidence="1" id="KW-0812">Transmembrane</keyword>
<protein>
    <submittedName>
        <fullName evidence="2">Uncharacterized protein</fullName>
    </submittedName>
</protein>
<accession>U7D9H3</accession>
<keyword evidence="1" id="KW-0472">Membrane</keyword>
<keyword evidence="3" id="KW-1185">Reference proteome</keyword>
<evidence type="ECO:0000313" key="3">
    <source>
        <dbReference type="Proteomes" id="UP000017148"/>
    </source>
</evidence>
<reference evidence="2 3" key="1">
    <citation type="journal article" date="2013" name="Environ. Microbiol.">
        <title>Genome analysis of Chitinivibrio alkaliphilus gen. nov., sp. nov., a novel extremely haloalkaliphilic anaerobic chitinolytic bacterium from the candidate phylum Termite Group 3.</title>
        <authorList>
            <person name="Sorokin D.Y."/>
            <person name="Gumerov V.M."/>
            <person name="Rakitin A.L."/>
            <person name="Beletsky A.V."/>
            <person name="Damste J.S."/>
            <person name="Muyzer G."/>
            <person name="Mardanov A.V."/>
            <person name="Ravin N.V."/>
        </authorList>
    </citation>
    <scope>NUCLEOTIDE SEQUENCE [LARGE SCALE GENOMIC DNA]</scope>
    <source>
        <strain evidence="2 3">ACht1</strain>
    </source>
</reference>
<name>U7D9H3_9BACT</name>
<evidence type="ECO:0000256" key="1">
    <source>
        <dbReference type="SAM" id="Phobius"/>
    </source>
</evidence>
<dbReference type="AlphaFoldDB" id="U7D9H3"/>
<dbReference type="RefSeq" id="WP_022637497.1">
    <property type="nucleotide sequence ID" value="NZ_ASJR01000021.1"/>
</dbReference>
<dbReference type="EMBL" id="ASJR01000021">
    <property type="protein sequence ID" value="ERP31060.1"/>
    <property type="molecule type" value="Genomic_DNA"/>
</dbReference>
<keyword evidence="1" id="KW-1133">Transmembrane helix</keyword>
<gene>
    <name evidence="2" type="ORF">CALK_2089</name>
</gene>
<dbReference type="STRING" id="1313304.CALK_2089"/>
<organism evidence="2 3">
    <name type="scientific">Chitinivibrio alkaliphilus ACht1</name>
    <dbReference type="NCBI Taxonomy" id="1313304"/>
    <lineage>
        <taxon>Bacteria</taxon>
        <taxon>Pseudomonadati</taxon>
        <taxon>Fibrobacterota</taxon>
        <taxon>Chitinivibrionia</taxon>
        <taxon>Chitinivibrionales</taxon>
        <taxon>Chitinivibrionaceae</taxon>
        <taxon>Chitinivibrio</taxon>
    </lineage>
</organism>
<proteinExistence type="predicted"/>
<feature type="transmembrane region" description="Helical" evidence="1">
    <location>
        <begin position="6"/>
        <end position="23"/>
    </location>
</feature>
<dbReference type="Proteomes" id="UP000017148">
    <property type="component" value="Unassembled WGS sequence"/>
</dbReference>
<sequence>MEEVVVQSNGATAVVFFAALFFFHFFEDLFGLRGFFKVIAAAVVAYLYRVYWGLLWAQVLHAMVAFGLGDLIQ</sequence>
<evidence type="ECO:0000313" key="2">
    <source>
        <dbReference type="EMBL" id="ERP31060.1"/>
    </source>
</evidence>
<comment type="caution">
    <text evidence="2">The sequence shown here is derived from an EMBL/GenBank/DDBJ whole genome shotgun (WGS) entry which is preliminary data.</text>
</comment>